<feature type="binding site" description="axial binding residue" evidence="6">
    <location>
        <position position="531"/>
    </location>
    <ligand>
        <name>heme</name>
        <dbReference type="ChEBI" id="CHEBI:30413"/>
    </ligand>
    <ligandPart>
        <name>Fe</name>
        <dbReference type="ChEBI" id="CHEBI:18248"/>
    </ligandPart>
</feature>
<comment type="similarity">
    <text evidence="2 7">Belongs to the cytochrome P450 family.</text>
</comment>
<evidence type="ECO:0000256" key="7">
    <source>
        <dbReference type="RuleBase" id="RU000461"/>
    </source>
</evidence>
<dbReference type="AlphaFoldDB" id="A0A8H5F7S2"/>
<accession>A0A8H5F7S2</accession>
<evidence type="ECO:0000256" key="4">
    <source>
        <dbReference type="ARBA" id="ARBA00023002"/>
    </source>
</evidence>
<dbReference type="SUPFAM" id="SSF48264">
    <property type="entry name" value="Cytochrome P450"/>
    <property type="match status" value="1"/>
</dbReference>
<dbReference type="CDD" id="cd11041">
    <property type="entry name" value="CYP503A1-like"/>
    <property type="match status" value="1"/>
</dbReference>
<evidence type="ECO:0000256" key="1">
    <source>
        <dbReference type="ARBA" id="ARBA00001971"/>
    </source>
</evidence>
<dbReference type="GO" id="GO:0005506">
    <property type="term" value="F:iron ion binding"/>
    <property type="evidence" value="ECO:0007669"/>
    <property type="project" value="InterPro"/>
</dbReference>
<evidence type="ECO:0000256" key="5">
    <source>
        <dbReference type="ARBA" id="ARBA00023004"/>
    </source>
</evidence>
<dbReference type="Pfam" id="PF00067">
    <property type="entry name" value="p450"/>
    <property type="match status" value="1"/>
</dbReference>
<evidence type="ECO:0000256" key="2">
    <source>
        <dbReference type="ARBA" id="ARBA00010617"/>
    </source>
</evidence>
<dbReference type="PRINTS" id="PR00465">
    <property type="entry name" value="EP450IV"/>
</dbReference>
<dbReference type="PROSITE" id="PS00086">
    <property type="entry name" value="CYTOCHROME_P450"/>
    <property type="match status" value="1"/>
</dbReference>
<evidence type="ECO:0008006" key="10">
    <source>
        <dbReference type="Google" id="ProtNLM"/>
    </source>
</evidence>
<keyword evidence="3 6" id="KW-0479">Metal-binding</keyword>
<keyword evidence="9" id="KW-1185">Reference proteome</keyword>
<comment type="cofactor">
    <cofactor evidence="1 6">
        <name>heme</name>
        <dbReference type="ChEBI" id="CHEBI:30413"/>
    </cofactor>
</comment>
<dbReference type="OrthoDB" id="1844152at2759"/>
<dbReference type="GO" id="GO:0004497">
    <property type="term" value="F:monooxygenase activity"/>
    <property type="evidence" value="ECO:0007669"/>
    <property type="project" value="UniProtKB-KW"/>
</dbReference>
<dbReference type="InterPro" id="IPR017972">
    <property type="entry name" value="Cyt_P450_CS"/>
</dbReference>
<organism evidence="8 9">
    <name type="scientific">Ephemerocybe angulata</name>
    <dbReference type="NCBI Taxonomy" id="980116"/>
    <lineage>
        <taxon>Eukaryota</taxon>
        <taxon>Fungi</taxon>
        <taxon>Dikarya</taxon>
        <taxon>Basidiomycota</taxon>
        <taxon>Agaricomycotina</taxon>
        <taxon>Agaricomycetes</taxon>
        <taxon>Agaricomycetidae</taxon>
        <taxon>Agaricales</taxon>
        <taxon>Agaricineae</taxon>
        <taxon>Psathyrellaceae</taxon>
        <taxon>Ephemerocybe</taxon>
    </lineage>
</organism>
<dbReference type="InterPro" id="IPR002403">
    <property type="entry name" value="Cyt_P450_E_grp-IV"/>
</dbReference>
<dbReference type="GO" id="GO:0020037">
    <property type="term" value="F:heme binding"/>
    <property type="evidence" value="ECO:0007669"/>
    <property type="project" value="InterPro"/>
</dbReference>
<evidence type="ECO:0000313" key="8">
    <source>
        <dbReference type="EMBL" id="KAF5326338.1"/>
    </source>
</evidence>
<dbReference type="InterPro" id="IPR001128">
    <property type="entry name" value="Cyt_P450"/>
</dbReference>
<sequence length="589" mass="66283">MLERWSPQIDALMGSMLEGYFDTSSPREGLTLLERFLVRPWEKEPLRVGLHMPCSEDLPALVAGRVGTLSFPTCLLSSLSLIMPTLTEALASIVISYVLYKYIEFYRIRSKIDSIPTVGSDSFVGAYINSWRYFINGRSFVKEGYYKYPGAAFKVPTLGTSTGWQIIISGKGMIDELRKAPLEAMTLAEANVDTLQTDIIISKHSRVNEFQTDVVRTPLTRALAGRFGDIRKEIIEASKIYLPVGDDWEALPRAHGALLHIVCRTANRLFVGLPLCRDPEYLKIQEDWTVHLFMDSLIIHAMPSILKPVVGRAMSKVDSLMKRVQTFLEATIVERMEKDAKYGPDWEGKPADLISWLLDYAPPENRTVEDITVRVMFVNAAAVHTTTMGITNVLFELAARQEYIKPIREEISDVVRTHGWTKEAMLRLHKLDSFIKESFRLSGMGNTAGSRKTYKDFTFSNGVTIPKGYSIAIASGAIHFDPAIYPDPDTFNGWRFCDTEDTDAPKSEQWRNQVVTMDPTWLMWGVGRHACPGRFFAVNEIKAMVCHILSTYDIKLPGDATVPPAGTWFGNGRIPDSEAAILFRKRRSG</sequence>
<dbReference type="EMBL" id="JAACJK010000163">
    <property type="protein sequence ID" value="KAF5326338.1"/>
    <property type="molecule type" value="Genomic_DNA"/>
</dbReference>
<comment type="caution">
    <text evidence="8">The sequence shown here is derived from an EMBL/GenBank/DDBJ whole genome shotgun (WGS) entry which is preliminary data.</text>
</comment>
<dbReference type="Proteomes" id="UP000541558">
    <property type="component" value="Unassembled WGS sequence"/>
</dbReference>
<keyword evidence="7" id="KW-0503">Monooxygenase</keyword>
<proteinExistence type="inferred from homology"/>
<dbReference type="InterPro" id="IPR036396">
    <property type="entry name" value="Cyt_P450_sf"/>
</dbReference>
<name>A0A8H5F7S2_9AGAR</name>
<evidence type="ECO:0000256" key="3">
    <source>
        <dbReference type="ARBA" id="ARBA00022723"/>
    </source>
</evidence>
<gene>
    <name evidence="8" type="ORF">D9611_001068</name>
</gene>
<dbReference type="PANTHER" id="PTHR46206">
    <property type="entry name" value="CYTOCHROME P450"/>
    <property type="match status" value="1"/>
</dbReference>
<evidence type="ECO:0000313" key="9">
    <source>
        <dbReference type="Proteomes" id="UP000541558"/>
    </source>
</evidence>
<evidence type="ECO:0000256" key="6">
    <source>
        <dbReference type="PIRSR" id="PIRSR602403-1"/>
    </source>
</evidence>
<keyword evidence="6 7" id="KW-0349">Heme</keyword>
<dbReference type="GO" id="GO:0016705">
    <property type="term" value="F:oxidoreductase activity, acting on paired donors, with incorporation or reduction of molecular oxygen"/>
    <property type="evidence" value="ECO:0007669"/>
    <property type="project" value="InterPro"/>
</dbReference>
<keyword evidence="5 6" id="KW-0408">Iron</keyword>
<dbReference type="Gene3D" id="1.10.630.10">
    <property type="entry name" value="Cytochrome P450"/>
    <property type="match status" value="1"/>
</dbReference>
<reference evidence="8 9" key="1">
    <citation type="journal article" date="2020" name="ISME J.">
        <title>Uncovering the hidden diversity of litter-decomposition mechanisms in mushroom-forming fungi.</title>
        <authorList>
            <person name="Floudas D."/>
            <person name="Bentzer J."/>
            <person name="Ahren D."/>
            <person name="Johansson T."/>
            <person name="Persson P."/>
            <person name="Tunlid A."/>
        </authorList>
    </citation>
    <scope>NUCLEOTIDE SEQUENCE [LARGE SCALE GENOMIC DNA]</scope>
    <source>
        <strain evidence="8 9">CBS 175.51</strain>
    </source>
</reference>
<protein>
    <recommendedName>
        <fullName evidence="10">Cytochrome P450</fullName>
    </recommendedName>
</protein>
<keyword evidence="4 7" id="KW-0560">Oxidoreductase</keyword>